<proteinExistence type="predicted"/>
<gene>
    <name evidence="2" type="ORF">BB934_39570</name>
</gene>
<reference evidence="2" key="1">
    <citation type="submission" date="2016-07" db="EMBL/GenBank/DDBJ databases">
        <title>Microvirga ossetica sp. nov. a new species of rhizobia isolated from root nodules of the legume species Vicia alpestris Steven originated from North Ossetia region in the Caucasus.</title>
        <authorList>
            <person name="Safronova V.I."/>
            <person name="Kuznetsova I.G."/>
            <person name="Sazanova A.L."/>
            <person name="Belimov A."/>
            <person name="Andronov E."/>
            <person name="Osledkin Y.S."/>
            <person name="Onishchuk O.P."/>
            <person name="Kurchak O.N."/>
            <person name="Shaposhnikov A.I."/>
            <person name="Willems A."/>
            <person name="Tikhonovich I.A."/>
        </authorList>
    </citation>
    <scope>NUCLEOTIDE SEQUENCE [LARGE SCALE GENOMIC DNA]</scope>
    <source>
        <strain evidence="2">V5/3M</strain>
        <plasmid evidence="2">unnamed2</plasmid>
    </source>
</reference>
<dbReference type="InterPro" id="IPR000073">
    <property type="entry name" value="AB_hydrolase_1"/>
</dbReference>
<sequence length="181" mass="18804">MLDHLVEGGRPVVLVGCSQGGSIAIDAALASPDRVAGLVLIAPSVSGAPSATPHEAVRRLLDAIDRAEKSGDLDQVNRLEAALWLDGPLAAQGRVKEPARALFLAMNGIALAAPVIGRVHQPALAWDQLDRIAGPVRVLCGDLDVPHVQARCCQLAVALPDARLEILPGVAHLPSLGNPTF</sequence>
<geneLocation type="plasmid" evidence="2">
    <name>unnamed2</name>
</geneLocation>
<evidence type="ECO:0000259" key="1">
    <source>
        <dbReference type="Pfam" id="PF12697"/>
    </source>
</evidence>
<feature type="domain" description="AB hydrolase-1" evidence="1">
    <location>
        <begin position="2"/>
        <end position="179"/>
    </location>
</feature>
<protein>
    <recommendedName>
        <fullName evidence="1">AB hydrolase-1 domain-containing protein</fullName>
    </recommendedName>
</protein>
<keyword evidence="2" id="KW-0614">Plasmid</keyword>
<evidence type="ECO:0000313" key="2">
    <source>
        <dbReference type="EMBL" id="ANY84320.1"/>
    </source>
</evidence>
<dbReference type="Gene3D" id="3.40.50.1820">
    <property type="entry name" value="alpha/beta hydrolase"/>
    <property type="match status" value="1"/>
</dbReference>
<dbReference type="AlphaFoldDB" id="A0A1B2EWJ5"/>
<dbReference type="InterPro" id="IPR029058">
    <property type="entry name" value="AB_hydrolase_fold"/>
</dbReference>
<organism evidence="2">
    <name type="scientific">Microvirga ossetica</name>
    <dbReference type="NCBI Taxonomy" id="1882682"/>
    <lineage>
        <taxon>Bacteria</taxon>
        <taxon>Pseudomonadati</taxon>
        <taxon>Pseudomonadota</taxon>
        <taxon>Alphaproteobacteria</taxon>
        <taxon>Hyphomicrobiales</taxon>
        <taxon>Methylobacteriaceae</taxon>
        <taxon>Microvirga</taxon>
    </lineage>
</organism>
<dbReference type="EMBL" id="CP016619">
    <property type="protein sequence ID" value="ANY84320.1"/>
    <property type="molecule type" value="Genomic_DNA"/>
</dbReference>
<dbReference type="PANTHER" id="PTHR43798">
    <property type="entry name" value="MONOACYLGLYCEROL LIPASE"/>
    <property type="match status" value="1"/>
</dbReference>
<dbReference type="InterPro" id="IPR050266">
    <property type="entry name" value="AB_hydrolase_sf"/>
</dbReference>
<dbReference type="Pfam" id="PF12697">
    <property type="entry name" value="Abhydrolase_6"/>
    <property type="match status" value="1"/>
</dbReference>
<dbReference type="GO" id="GO:0016020">
    <property type="term" value="C:membrane"/>
    <property type="evidence" value="ECO:0007669"/>
    <property type="project" value="TreeGrafter"/>
</dbReference>
<accession>A0A1B2EWJ5</accession>
<dbReference type="KEGG" id="moc:BB934_39570"/>
<dbReference type="SUPFAM" id="SSF53474">
    <property type="entry name" value="alpha/beta-Hydrolases"/>
    <property type="match status" value="1"/>
</dbReference>
<name>A0A1B2EWJ5_9HYPH</name>
<dbReference type="PANTHER" id="PTHR43798:SF33">
    <property type="entry name" value="HYDROLASE, PUTATIVE (AFU_ORTHOLOGUE AFUA_2G14860)-RELATED"/>
    <property type="match status" value="1"/>
</dbReference>